<dbReference type="RefSeq" id="WP_086992274.1">
    <property type="nucleotide sequence ID" value="NZ_FUHU01000038.1"/>
</dbReference>
<protein>
    <submittedName>
        <fullName evidence="2">Uncharacterized protein</fullName>
    </submittedName>
</protein>
<name>A0A1R4G6L2_9MICO</name>
<evidence type="ECO:0000256" key="1">
    <source>
        <dbReference type="SAM" id="Phobius"/>
    </source>
</evidence>
<keyword evidence="1" id="KW-0472">Membrane</keyword>
<keyword evidence="1" id="KW-0812">Transmembrane</keyword>
<evidence type="ECO:0000313" key="3">
    <source>
        <dbReference type="Proteomes" id="UP000195787"/>
    </source>
</evidence>
<feature type="transmembrane region" description="Helical" evidence="1">
    <location>
        <begin position="26"/>
        <end position="44"/>
    </location>
</feature>
<organism evidence="2 3">
    <name type="scientific">Agrococcus casei LMG 22410</name>
    <dbReference type="NCBI Taxonomy" id="1255656"/>
    <lineage>
        <taxon>Bacteria</taxon>
        <taxon>Bacillati</taxon>
        <taxon>Actinomycetota</taxon>
        <taxon>Actinomycetes</taxon>
        <taxon>Micrococcales</taxon>
        <taxon>Microbacteriaceae</taxon>
        <taxon>Agrococcus</taxon>
    </lineage>
</organism>
<keyword evidence="1" id="KW-1133">Transmembrane helix</keyword>
<feature type="transmembrane region" description="Helical" evidence="1">
    <location>
        <begin position="118"/>
        <end position="136"/>
    </location>
</feature>
<keyword evidence="3" id="KW-1185">Reference proteome</keyword>
<dbReference type="EMBL" id="FUHU01000038">
    <property type="protein sequence ID" value="SJM63786.1"/>
    <property type="molecule type" value="Genomic_DNA"/>
</dbReference>
<dbReference type="Proteomes" id="UP000195787">
    <property type="component" value="Unassembled WGS sequence"/>
</dbReference>
<proteinExistence type="predicted"/>
<evidence type="ECO:0000313" key="2">
    <source>
        <dbReference type="EMBL" id="SJM63786.1"/>
    </source>
</evidence>
<dbReference type="OrthoDB" id="4979412at2"/>
<sequence>MSAPSLAASPGPTAVRMPVVAAIRRLIITMAVSLLLGSLLLTSSKGRSLGGVNSDGQWLDEFGELSAQAPETIQLTLHPSPLGVIAAFVVLLWALGRVMRGTRTDAEAVAFLRKVERWFIIALVVGVVYSQLLFWITPIEGWGAAGGFWLHPFPFATIDVSYG</sequence>
<accession>A0A1R4G6L2</accession>
<reference evidence="2 3" key="1">
    <citation type="submission" date="2017-02" db="EMBL/GenBank/DDBJ databases">
        <authorList>
            <person name="Peterson S.W."/>
        </authorList>
    </citation>
    <scope>NUCLEOTIDE SEQUENCE [LARGE SCALE GENOMIC DNA]</scope>
    <source>
        <strain evidence="2 3">LMG 22410</strain>
    </source>
</reference>
<dbReference type="AlphaFoldDB" id="A0A1R4G6L2"/>
<gene>
    <name evidence="2" type="ORF">CZ674_09325</name>
</gene>
<feature type="transmembrane region" description="Helical" evidence="1">
    <location>
        <begin position="80"/>
        <end position="98"/>
    </location>
</feature>
<dbReference type="GeneID" id="303173415"/>